<gene>
    <name evidence="2" type="ORF">ACHE_10993A</name>
</gene>
<keyword evidence="3" id="KW-1185">Reference proteome</keyword>
<dbReference type="AlphaFoldDB" id="A0A7R7VFB2"/>
<dbReference type="KEGG" id="ache:ACHE_10993A"/>
<sequence length="114" mass="12250">MLHDFLSLSLLDRCLPGRKHNGLSATTIGACSWFPVDVFLSSTEYWTGPGPFNRTGKEDGTNPCDNAGYLTSAMQGSLNFATHSGTLGDATKESDKGERKKRGTARARLASARP</sequence>
<dbReference type="GeneID" id="66977950"/>
<evidence type="ECO:0000313" key="2">
    <source>
        <dbReference type="EMBL" id="BCR83591.1"/>
    </source>
</evidence>
<proteinExistence type="predicted"/>
<evidence type="ECO:0000256" key="1">
    <source>
        <dbReference type="SAM" id="MobiDB-lite"/>
    </source>
</evidence>
<dbReference type="Proteomes" id="UP000637239">
    <property type="component" value="Chromosome 1"/>
</dbReference>
<name>A0A7R7VFB2_ASPCH</name>
<protein>
    <submittedName>
        <fullName evidence="2">Uncharacterized protein</fullName>
    </submittedName>
</protein>
<reference evidence="2" key="1">
    <citation type="submission" date="2021-01" db="EMBL/GenBank/DDBJ databases">
        <authorList>
            <consortium name="Aspergillus chevalieri M1 genome sequencing consortium"/>
            <person name="Kazuki M."/>
            <person name="Futagami T."/>
        </authorList>
    </citation>
    <scope>NUCLEOTIDE SEQUENCE</scope>
    <source>
        <strain evidence="2">M1</strain>
    </source>
</reference>
<organism evidence="2 3">
    <name type="scientific">Aspergillus chevalieri</name>
    <name type="common">Eurotium chevalieri</name>
    <dbReference type="NCBI Taxonomy" id="182096"/>
    <lineage>
        <taxon>Eukaryota</taxon>
        <taxon>Fungi</taxon>
        <taxon>Dikarya</taxon>
        <taxon>Ascomycota</taxon>
        <taxon>Pezizomycotina</taxon>
        <taxon>Eurotiomycetes</taxon>
        <taxon>Eurotiomycetidae</taxon>
        <taxon>Eurotiales</taxon>
        <taxon>Aspergillaceae</taxon>
        <taxon>Aspergillus</taxon>
        <taxon>Aspergillus subgen. Aspergillus</taxon>
    </lineage>
</organism>
<dbReference type="EMBL" id="AP024416">
    <property type="protein sequence ID" value="BCR83591.1"/>
    <property type="molecule type" value="Genomic_DNA"/>
</dbReference>
<feature type="region of interest" description="Disordered" evidence="1">
    <location>
        <begin position="82"/>
        <end position="114"/>
    </location>
</feature>
<reference evidence="2" key="2">
    <citation type="submission" date="2021-02" db="EMBL/GenBank/DDBJ databases">
        <title>Aspergillus chevalieri M1 genome sequence.</title>
        <authorList>
            <person name="Kadooka C."/>
            <person name="Mori K."/>
            <person name="Futagami T."/>
        </authorList>
    </citation>
    <scope>NUCLEOTIDE SEQUENCE</scope>
    <source>
        <strain evidence="2">M1</strain>
    </source>
</reference>
<dbReference type="RefSeq" id="XP_043132113.1">
    <property type="nucleotide sequence ID" value="XM_043285441.1"/>
</dbReference>
<accession>A0A7R7VFB2</accession>
<evidence type="ECO:0000313" key="3">
    <source>
        <dbReference type="Proteomes" id="UP000637239"/>
    </source>
</evidence>